<dbReference type="GO" id="GO:0046274">
    <property type="term" value="P:lignin catabolic process"/>
    <property type="evidence" value="ECO:0007669"/>
    <property type="project" value="UniProtKB-KW"/>
</dbReference>
<organism evidence="17 18">
    <name type="scientific">Dioscorea zingiberensis</name>
    <dbReference type="NCBI Taxonomy" id="325984"/>
    <lineage>
        <taxon>Eukaryota</taxon>
        <taxon>Viridiplantae</taxon>
        <taxon>Streptophyta</taxon>
        <taxon>Embryophyta</taxon>
        <taxon>Tracheophyta</taxon>
        <taxon>Spermatophyta</taxon>
        <taxon>Magnoliopsida</taxon>
        <taxon>Liliopsida</taxon>
        <taxon>Dioscoreales</taxon>
        <taxon>Dioscoreaceae</taxon>
        <taxon>Dioscorea</taxon>
    </lineage>
</organism>
<keyword evidence="13" id="KW-0732">Signal</keyword>
<dbReference type="InterPro" id="IPR011707">
    <property type="entry name" value="Cu-oxidase-like_N"/>
</dbReference>
<dbReference type="Gene3D" id="2.60.40.420">
    <property type="entry name" value="Cupredoxins - blue copper proteins"/>
    <property type="match status" value="3"/>
</dbReference>
<evidence type="ECO:0000256" key="5">
    <source>
        <dbReference type="ARBA" id="ARBA00012297"/>
    </source>
</evidence>
<evidence type="ECO:0000256" key="9">
    <source>
        <dbReference type="ARBA" id="ARBA00022737"/>
    </source>
</evidence>
<dbReference type="InterPro" id="IPR034288">
    <property type="entry name" value="CuRO_1_LCC"/>
</dbReference>
<gene>
    <name evidence="17" type="ORF">J5N97_000880</name>
</gene>
<dbReference type="CDD" id="cd13875">
    <property type="entry name" value="CuRO_2_LCC_plant"/>
    <property type="match status" value="1"/>
</dbReference>
<dbReference type="Pfam" id="PF07732">
    <property type="entry name" value="Cu-oxidase_3"/>
    <property type="match status" value="1"/>
</dbReference>
<dbReference type="InterPro" id="IPR045087">
    <property type="entry name" value="Cu-oxidase_fam"/>
</dbReference>
<dbReference type="InterPro" id="IPR017761">
    <property type="entry name" value="Laccase"/>
</dbReference>
<dbReference type="InterPro" id="IPR011706">
    <property type="entry name" value="Cu-oxidase_C"/>
</dbReference>
<evidence type="ECO:0000256" key="4">
    <source>
        <dbReference type="ARBA" id="ARBA00010609"/>
    </source>
</evidence>
<feature type="domain" description="Plastocyanin-like" evidence="15">
    <location>
        <begin position="401"/>
        <end position="535"/>
    </location>
</feature>
<comment type="similarity">
    <text evidence="4 13">Belongs to the multicopper oxidase family.</text>
</comment>
<dbReference type="InterPro" id="IPR001117">
    <property type="entry name" value="Cu-oxidase_2nd"/>
</dbReference>
<keyword evidence="8 13" id="KW-0479">Metal-binding</keyword>
<proteinExistence type="inferred from homology"/>
<dbReference type="OrthoDB" id="2121828at2759"/>
<evidence type="ECO:0000256" key="12">
    <source>
        <dbReference type="ARBA" id="ARBA00023185"/>
    </source>
</evidence>
<evidence type="ECO:0000256" key="8">
    <source>
        <dbReference type="ARBA" id="ARBA00022723"/>
    </source>
</evidence>
<sequence>MEMKLIVLIFFCMFFYSNAHHYDFNVELTKYTRLCSTKNILTINGMFPGPTLYAHKGDTLVVNVYNHATDNITIHWHGVKQPKSSWWDGPAYITQCPIKPGSNFTYIVKLSTEEGTIWWHAHSDWARATVHGAIVVYPKLGTSYPFPKPHGETLIILGEWWKEDVSEVLEQAQSGQSPVPSDAYTINGQPGDLFPCSKLETFRMVVEKGRTYLLRVINSGMTNGLFFSVAGHRLTVVGSDACYTHPTTSNFILIFPGESMDLLLQANQPPHHHYYMATSPFSYQDSSDLNNTTATAILQYSTHHHHNNDHPLLPSFPPFNDTMAAFNFSSSLRSLSNVNHSLIQVPKSITKHIYMTVSVNVIEINGTEFLSSLNNISFSNPSIDILQAYYKRINGVFGRRFPDKPPYFFNFTADEQPERLLVPRSGREVEVLEYNEEVKIVFQGTSLVLAESHPMHLHGYSFYVVGMGFGNFDKTRDPFAYNLLDPPHKNTVSIPRDGWVAIRFKADNPGVWYMHCHLERHLTWGMSTAFIVKDGECPQAKLSLPPPNMPPC</sequence>
<dbReference type="PROSITE" id="PS00080">
    <property type="entry name" value="MULTICOPPER_OXIDASE2"/>
    <property type="match status" value="1"/>
</dbReference>
<dbReference type="InterPro" id="IPR033138">
    <property type="entry name" value="Cu_oxidase_CS"/>
</dbReference>
<dbReference type="InterPro" id="IPR034285">
    <property type="entry name" value="CuRO_2_LCC"/>
</dbReference>
<comment type="caution">
    <text evidence="17">The sequence shown here is derived from an EMBL/GenBank/DDBJ whole genome shotgun (WGS) entry which is preliminary data.</text>
</comment>
<feature type="chain" id="PRO_5039745418" description="Laccase" evidence="13">
    <location>
        <begin position="20"/>
        <end position="552"/>
    </location>
</feature>
<evidence type="ECO:0000256" key="11">
    <source>
        <dbReference type="ARBA" id="ARBA00023008"/>
    </source>
</evidence>
<dbReference type="PANTHER" id="PTHR11709">
    <property type="entry name" value="MULTI-COPPER OXIDASE"/>
    <property type="match status" value="1"/>
</dbReference>
<evidence type="ECO:0000256" key="7">
    <source>
        <dbReference type="ARBA" id="ARBA00022525"/>
    </source>
</evidence>
<protein>
    <recommendedName>
        <fullName evidence="5 13">Laccase</fullName>
        <ecNumber evidence="5 13">1.10.3.2</ecNumber>
    </recommendedName>
    <alternativeName>
        <fullName evidence="13">Benzenediol:oxygen oxidoreductase</fullName>
    </alternativeName>
    <alternativeName>
        <fullName evidence="13">Diphenol oxidase</fullName>
    </alternativeName>
    <alternativeName>
        <fullName evidence="13">Urishiol oxidase</fullName>
    </alternativeName>
</protein>
<evidence type="ECO:0000259" key="16">
    <source>
        <dbReference type="Pfam" id="PF07732"/>
    </source>
</evidence>
<comment type="cofactor">
    <cofactor evidence="13">
        <name>Cu cation</name>
        <dbReference type="ChEBI" id="CHEBI:23378"/>
    </cofactor>
    <text evidence="13">Binds 4 Cu cations per monomer.</text>
</comment>
<feature type="signal peptide" evidence="13">
    <location>
        <begin position="1"/>
        <end position="19"/>
    </location>
</feature>
<name>A0A9D5BVV1_9LILI</name>
<evidence type="ECO:0000256" key="1">
    <source>
        <dbReference type="ARBA" id="ARBA00000349"/>
    </source>
</evidence>
<keyword evidence="12 13" id="KW-0439">Lignin degradation</keyword>
<dbReference type="PROSITE" id="PS00079">
    <property type="entry name" value="MULTICOPPER_OXIDASE1"/>
    <property type="match status" value="1"/>
</dbReference>
<dbReference type="Proteomes" id="UP001085076">
    <property type="component" value="Unassembled WGS sequence"/>
</dbReference>
<feature type="domain" description="Plastocyanin-like" evidence="16">
    <location>
        <begin position="26"/>
        <end position="139"/>
    </location>
</feature>
<dbReference type="NCBIfam" id="TIGR03389">
    <property type="entry name" value="laccase"/>
    <property type="match status" value="1"/>
</dbReference>
<dbReference type="GO" id="GO:0005507">
    <property type="term" value="F:copper ion binding"/>
    <property type="evidence" value="ECO:0007669"/>
    <property type="project" value="InterPro"/>
</dbReference>
<feature type="domain" description="Plastocyanin-like" evidence="14">
    <location>
        <begin position="152"/>
        <end position="302"/>
    </location>
</feature>
<keyword evidence="18" id="KW-1185">Reference proteome</keyword>
<evidence type="ECO:0000259" key="14">
    <source>
        <dbReference type="Pfam" id="PF00394"/>
    </source>
</evidence>
<keyword evidence="9 13" id="KW-0677">Repeat</keyword>
<keyword evidence="10 13" id="KW-0560">Oxidoreductase</keyword>
<dbReference type="InterPro" id="IPR002355">
    <property type="entry name" value="Cu_oxidase_Cu_BS"/>
</dbReference>
<dbReference type="InterPro" id="IPR008972">
    <property type="entry name" value="Cupredoxin"/>
</dbReference>
<evidence type="ECO:0000313" key="17">
    <source>
        <dbReference type="EMBL" id="KAJ0961663.1"/>
    </source>
</evidence>
<evidence type="ECO:0000256" key="6">
    <source>
        <dbReference type="ARBA" id="ARBA00022523"/>
    </source>
</evidence>
<dbReference type="Pfam" id="PF00394">
    <property type="entry name" value="Cu-oxidase"/>
    <property type="match status" value="1"/>
</dbReference>
<dbReference type="CDD" id="cd13849">
    <property type="entry name" value="CuRO_1_LCC_plant"/>
    <property type="match status" value="1"/>
</dbReference>
<dbReference type="Pfam" id="PF07731">
    <property type="entry name" value="Cu-oxidase_2"/>
    <property type="match status" value="1"/>
</dbReference>
<evidence type="ECO:0000259" key="15">
    <source>
        <dbReference type="Pfam" id="PF07731"/>
    </source>
</evidence>
<dbReference type="EC" id="1.10.3.2" evidence="5 13"/>
<comment type="catalytic activity">
    <reaction evidence="1 13">
        <text>4 hydroquinone + O2 = 4 benzosemiquinone + 2 H2O</text>
        <dbReference type="Rhea" id="RHEA:11276"/>
        <dbReference type="ChEBI" id="CHEBI:15377"/>
        <dbReference type="ChEBI" id="CHEBI:15379"/>
        <dbReference type="ChEBI" id="CHEBI:17594"/>
        <dbReference type="ChEBI" id="CHEBI:17977"/>
        <dbReference type="EC" id="1.10.3.2"/>
    </reaction>
</comment>
<reference evidence="17 18" key="1">
    <citation type="journal article" date="2022" name="Hortic Res">
        <title>The genome of Dioscorea zingiberensis sheds light on the biosynthesis, origin and evolution of the medicinally important diosgenin saponins.</title>
        <authorList>
            <person name="Li Y."/>
            <person name="Tan C."/>
            <person name="Li Z."/>
            <person name="Guo J."/>
            <person name="Li S."/>
            <person name="Chen X."/>
            <person name="Wang C."/>
            <person name="Dai X."/>
            <person name="Yang H."/>
            <person name="Song W."/>
            <person name="Hou L."/>
            <person name="Xu J."/>
            <person name="Tong Z."/>
            <person name="Xu A."/>
            <person name="Yuan X."/>
            <person name="Wang W."/>
            <person name="Yang Q."/>
            <person name="Chen L."/>
            <person name="Sun Z."/>
            <person name="Wang K."/>
            <person name="Pan B."/>
            <person name="Chen J."/>
            <person name="Bao Y."/>
            <person name="Liu F."/>
            <person name="Qi X."/>
            <person name="Gang D.R."/>
            <person name="Wen J."/>
            <person name="Li J."/>
        </authorList>
    </citation>
    <scope>NUCLEOTIDE SEQUENCE [LARGE SCALE GENOMIC DNA]</scope>
    <source>
        <strain evidence="17">Dzin_1.0</strain>
    </source>
</reference>
<dbReference type="GO" id="GO:0052716">
    <property type="term" value="F:hydroquinone:oxygen oxidoreductase activity"/>
    <property type="evidence" value="ECO:0007669"/>
    <property type="project" value="UniProtKB-EC"/>
</dbReference>
<dbReference type="PANTHER" id="PTHR11709:SF262">
    <property type="entry name" value="LACCASE-14"/>
    <property type="match status" value="1"/>
</dbReference>
<keyword evidence="6 13" id="KW-0052">Apoplast</keyword>
<comment type="subcellular location">
    <subcellularLocation>
        <location evidence="3 13">Secreted</location>
        <location evidence="3 13">Extracellular space</location>
        <location evidence="3 13">Apoplast</location>
    </subcellularLocation>
</comment>
<keyword evidence="11 13" id="KW-0186">Copper</keyword>
<evidence type="ECO:0000256" key="13">
    <source>
        <dbReference type="RuleBase" id="RU361119"/>
    </source>
</evidence>
<keyword evidence="7 13" id="KW-0964">Secreted</keyword>
<evidence type="ECO:0000256" key="10">
    <source>
        <dbReference type="ARBA" id="ARBA00023002"/>
    </source>
</evidence>
<evidence type="ECO:0000313" key="18">
    <source>
        <dbReference type="Proteomes" id="UP001085076"/>
    </source>
</evidence>
<accession>A0A9D5BVV1</accession>
<dbReference type="GO" id="GO:0048046">
    <property type="term" value="C:apoplast"/>
    <property type="evidence" value="ECO:0007669"/>
    <property type="project" value="UniProtKB-SubCell"/>
</dbReference>
<comment type="function">
    <text evidence="2 13">Lignin degradation and detoxification of lignin-derived products.</text>
</comment>
<dbReference type="InterPro" id="IPR034289">
    <property type="entry name" value="CuRO_3_LCC"/>
</dbReference>
<dbReference type="SUPFAM" id="SSF49503">
    <property type="entry name" value="Cupredoxins"/>
    <property type="match status" value="3"/>
</dbReference>
<dbReference type="CDD" id="cd13897">
    <property type="entry name" value="CuRO_3_LCC_plant"/>
    <property type="match status" value="1"/>
</dbReference>
<dbReference type="EMBL" id="JAGGNH010000013">
    <property type="protein sequence ID" value="KAJ0961663.1"/>
    <property type="molecule type" value="Genomic_DNA"/>
</dbReference>
<evidence type="ECO:0000256" key="3">
    <source>
        <dbReference type="ARBA" id="ARBA00004271"/>
    </source>
</evidence>
<dbReference type="AlphaFoldDB" id="A0A9D5BVV1"/>
<evidence type="ECO:0000256" key="2">
    <source>
        <dbReference type="ARBA" id="ARBA00002075"/>
    </source>
</evidence>